<feature type="coiled-coil region" evidence="1">
    <location>
        <begin position="561"/>
        <end position="617"/>
    </location>
</feature>
<protein>
    <submittedName>
        <fullName evidence="4">Uncharacterized protein (TIGR02302 family)</fullName>
    </submittedName>
</protein>
<evidence type="ECO:0000313" key="5">
    <source>
        <dbReference type="Proteomes" id="UP000253529"/>
    </source>
</evidence>
<accession>A0A366FN21</accession>
<dbReference type="Proteomes" id="UP000253529">
    <property type="component" value="Unassembled WGS sequence"/>
</dbReference>
<feature type="transmembrane region" description="Helical" evidence="3">
    <location>
        <begin position="37"/>
        <end position="58"/>
    </location>
</feature>
<name>A0A366FN21_9HYPH</name>
<dbReference type="InterPro" id="IPR012683">
    <property type="entry name" value="CHP02302_TM"/>
</dbReference>
<comment type="caution">
    <text evidence="4">The sequence shown here is derived from an EMBL/GenBank/DDBJ whole genome shotgun (WGS) entry which is preliminary data.</text>
</comment>
<dbReference type="Pfam" id="PF13779">
    <property type="entry name" value="DUF4175"/>
    <property type="match status" value="1"/>
</dbReference>
<sequence>MAEAHDDKSDAELNGRLDGLSRRAGRALLVERAWPPVVAGVGVAILFLAVSWLGVWLVAPRALRIGGVMLFALGLVFALWPLFRLRWPGARDIAARLDRDSGAAHRPATSLGDSLANGDDPATRALWAAHQARLRRAVEAVRVAPPAPGLAEHDPYALRFGVAMMAFAAAVVAGPELAGRLAAAFDWRDGAAPAAAAGSRIDAWIDPPPYAGRPPVVIDVASGAAQTLTAFEGSVLVVRGEPGVVETKVEGAIDPVEGEAKPAAQSGVKPPSERRWTIRGQGRATIWRGGSRAADVAFSVIAAGAPTIALTSEPESNLSGSMTLAYRIEERYGVTGARADFALPRDPTKPAPRSLAEPPQAGLETPNSANGAGEARSTLDLSEHPWAGARVTMTLGATSVSGKTGRSAPVEVTLPQRPFHNPLARALVEERRDLILDPDFAPRRVEAALTGLSVAPELFDTPAGVYLGLKQASNALDAAHTDADLLGVAQLLWTMALQIEDGDMTAAQRDLRAAEQALREALKRGASDDEIRKLTQALREAAQRFAAEMAMKAEKNGDQSAQDSNRQAQSLDKLMDRLEQAAREGAREQAEAMLDQMQSMFENMQSAENDQESAAERALQKQIDELGKLMRDQQALRDDTFRSDQRDEERRRKARPAPNPGAQAAPGDDGQAEAEEDDGASRSDKEASPGDQELAGRQKALGDRLAEMQRMLKSLGAKGEKGFDAAEGAMQEAEGDLQGGQGQGGEPTPRGSRSGKGAAVDAQGRAIEALREGAQGLQQQMNGSGQGGQGRYQARRMRPGEQQGEDPLGRGRRQGDIGRNEGPLRDMGSVAERARKVMDELRRRLADPNRSEDERDYLERLMKRD</sequence>
<evidence type="ECO:0000256" key="3">
    <source>
        <dbReference type="SAM" id="Phobius"/>
    </source>
</evidence>
<feature type="transmembrane region" description="Helical" evidence="3">
    <location>
        <begin position="65"/>
        <end position="83"/>
    </location>
</feature>
<organism evidence="4 5">
    <name type="scientific">Roseiarcus fermentans</name>
    <dbReference type="NCBI Taxonomy" id="1473586"/>
    <lineage>
        <taxon>Bacteria</taxon>
        <taxon>Pseudomonadati</taxon>
        <taxon>Pseudomonadota</taxon>
        <taxon>Alphaproteobacteria</taxon>
        <taxon>Hyphomicrobiales</taxon>
        <taxon>Roseiarcaceae</taxon>
        <taxon>Roseiarcus</taxon>
    </lineage>
</organism>
<keyword evidence="3" id="KW-1133">Transmembrane helix</keyword>
<feature type="compositionally biased region" description="Basic and acidic residues" evidence="2">
    <location>
        <begin position="679"/>
        <end position="707"/>
    </location>
</feature>
<reference evidence="4 5" key="1">
    <citation type="submission" date="2018-06" db="EMBL/GenBank/DDBJ databases">
        <title>Genomic Encyclopedia of Type Strains, Phase IV (KMG-IV): sequencing the most valuable type-strain genomes for metagenomic binning, comparative biology and taxonomic classification.</title>
        <authorList>
            <person name="Goeker M."/>
        </authorList>
    </citation>
    <scope>NUCLEOTIDE SEQUENCE [LARGE SCALE GENOMIC DNA]</scope>
    <source>
        <strain evidence="4 5">DSM 24875</strain>
    </source>
</reference>
<evidence type="ECO:0000313" key="4">
    <source>
        <dbReference type="EMBL" id="RBP15526.1"/>
    </source>
</evidence>
<dbReference type="AlphaFoldDB" id="A0A366FN21"/>
<keyword evidence="3" id="KW-0812">Transmembrane</keyword>
<feature type="compositionally biased region" description="Basic and acidic residues" evidence="2">
    <location>
        <begin position="807"/>
        <end position="824"/>
    </location>
</feature>
<evidence type="ECO:0000256" key="1">
    <source>
        <dbReference type="SAM" id="Coils"/>
    </source>
</evidence>
<gene>
    <name evidence="4" type="ORF">DFR50_10883</name>
</gene>
<dbReference type="RefSeq" id="WP_170153117.1">
    <property type="nucleotide sequence ID" value="NZ_QNRK01000008.1"/>
</dbReference>
<feature type="region of interest" description="Disordered" evidence="2">
    <location>
        <begin position="629"/>
        <end position="865"/>
    </location>
</feature>
<keyword evidence="1" id="KW-0175">Coiled coil</keyword>
<evidence type="ECO:0000256" key="2">
    <source>
        <dbReference type="SAM" id="MobiDB-lite"/>
    </source>
</evidence>
<dbReference type="EMBL" id="QNRK01000008">
    <property type="protein sequence ID" value="RBP15526.1"/>
    <property type="molecule type" value="Genomic_DNA"/>
</dbReference>
<feature type="region of interest" description="Disordered" evidence="2">
    <location>
        <begin position="341"/>
        <end position="377"/>
    </location>
</feature>
<feature type="compositionally biased region" description="Basic and acidic residues" evidence="2">
    <location>
        <begin position="832"/>
        <end position="865"/>
    </location>
</feature>
<keyword evidence="5" id="KW-1185">Reference proteome</keyword>
<feature type="compositionally biased region" description="Basic and acidic residues" evidence="2">
    <location>
        <begin position="629"/>
        <end position="651"/>
    </location>
</feature>
<proteinExistence type="predicted"/>
<keyword evidence="3" id="KW-0472">Membrane</keyword>
<dbReference type="NCBIfam" id="TIGR02302">
    <property type="entry name" value="aProt_lowcomp"/>
    <property type="match status" value="1"/>
</dbReference>
<feature type="compositionally biased region" description="Low complexity" evidence="2">
    <location>
        <begin position="660"/>
        <end position="669"/>
    </location>
</feature>